<accession>A0A6A6HBH6</accession>
<proteinExistence type="predicted"/>
<gene>
    <name evidence="1" type="ORF">EV356DRAFT_119467</name>
</gene>
<evidence type="ECO:0000313" key="2">
    <source>
        <dbReference type="Proteomes" id="UP000800092"/>
    </source>
</evidence>
<dbReference type="EMBL" id="ML991791">
    <property type="protein sequence ID" value="KAF2235474.1"/>
    <property type="molecule type" value="Genomic_DNA"/>
</dbReference>
<keyword evidence="2" id="KW-1185">Reference proteome</keyword>
<organism evidence="1 2">
    <name type="scientific">Viridothelium virens</name>
    <name type="common">Speckled blister lichen</name>
    <name type="synonym">Trypethelium virens</name>
    <dbReference type="NCBI Taxonomy" id="1048519"/>
    <lineage>
        <taxon>Eukaryota</taxon>
        <taxon>Fungi</taxon>
        <taxon>Dikarya</taxon>
        <taxon>Ascomycota</taxon>
        <taxon>Pezizomycotina</taxon>
        <taxon>Dothideomycetes</taxon>
        <taxon>Dothideomycetes incertae sedis</taxon>
        <taxon>Trypetheliales</taxon>
        <taxon>Trypetheliaceae</taxon>
        <taxon>Viridothelium</taxon>
    </lineage>
</organism>
<dbReference type="Proteomes" id="UP000800092">
    <property type="component" value="Unassembled WGS sequence"/>
</dbReference>
<evidence type="ECO:0000313" key="1">
    <source>
        <dbReference type="EMBL" id="KAF2235474.1"/>
    </source>
</evidence>
<protein>
    <submittedName>
        <fullName evidence="1">Uncharacterized protein</fullName>
    </submittedName>
</protein>
<reference evidence="1" key="1">
    <citation type="journal article" date="2020" name="Stud. Mycol.">
        <title>101 Dothideomycetes genomes: a test case for predicting lifestyles and emergence of pathogens.</title>
        <authorList>
            <person name="Haridas S."/>
            <person name="Albert R."/>
            <person name="Binder M."/>
            <person name="Bloem J."/>
            <person name="Labutti K."/>
            <person name="Salamov A."/>
            <person name="Andreopoulos B."/>
            <person name="Baker S."/>
            <person name="Barry K."/>
            <person name="Bills G."/>
            <person name="Bluhm B."/>
            <person name="Cannon C."/>
            <person name="Castanera R."/>
            <person name="Culley D."/>
            <person name="Daum C."/>
            <person name="Ezra D."/>
            <person name="Gonzalez J."/>
            <person name="Henrissat B."/>
            <person name="Kuo A."/>
            <person name="Liang C."/>
            <person name="Lipzen A."/>
            <person name="Lutzoni F."/>
            <person name="Magnuson J."/>
            <person name="Mondo S."/>
            <person name="Nolan M."/>
            <person name="Ohm R."/>
            <person name="Pangilinan J."/>
            <person name="Park H.-J."/>
            <person name="Ramirez L."/>
            <person name="Alfaro M."/>
            <person name="Sun H."/>
            <person name="Tritt A."/>
            <person name="Yoshinaga Y."/>
            <person name="Zwiers L.-H."/>
            <person name="Turgeon B."/>
            <person name="Goodwin S."/>
            <person name="Spatafora J."/>
            <person name="Crous P."/>
            <person name="Grigoriev I."/>
        </authorList>
    </citation>
    <scope>NUCLEOTIDE SEQUENCE</scope>
    <source>
        <strain evidence="1">Tuck. ex Michener</strain>
    </source>
</reference>
<name>A0A6A6HBH6_VIRVR</name>
<dbReference type="AlphaFoldDB" id="A0A6A6HBH6"/>
<sequence length="74" mass="8684">MTVRVFWIQQLHVGSCFGFWHRTCLAAVFSLVRHWTQEWRAFYGKIPSQKAEITDPGVLHGRRIVCWLQLSIAL</sequence>